<dbReference type="GO" id="GO:0018580">
    <property type="term" value="F:nitronate monooxygenase activity"/>
    <property type="evidence" value="ECO:0007669"/>
    <property type="project" value="InterPro"/>
</dbReference>
<keyword evidence="8" id="KW-0560">Oxidoreductase</keyword>
<keyword evidence="9" id="KW-0326">Glycosidase</keyword>
<organism evidence="13 14">
    <name type="scientific">Mycena chlorophos</name>
    <name type="common">Agaric fungus</name>
    <name type="synonym">Agaricus chlorophos</name>
    <dbReference type="NCBI Taxonomy" id="658473"/>
    <lineage>
        <taxon>Eukaryota</taxon>
        <taxon>Fungi</taxon>
        <taxon>Dikarya</taxon>
        <taxon>Basidiomycota</taxon>
        <taxon>Agaricomycotina</taxon>
        <taxon>Agaricomycetes</taxon>
        <taxon>Agaricomycetidae</taxon>
        <taxon>Agaricales</taxon>
        <taxon>Marasmiineae</taxon>
        <taxon>Mycenaceae</taxon>
        <taxon>Mycena</taxon>
    </lineage>
</organism>
<evidence type="ECO:0000256" key="9">
    <source>
        <dbReference type="ARBA" id="ARBA00023295"/>
    </source>
</evidence>
<dbReference type="InterPro" id="IPR035971">
    <property type="entry name" value="CBD_sf"/>
</dbReference>
<reference evidence="13" key="1">
    <citation type="submission" date="2020-05" db="EMBL/GenBank/DDBJ databases">
        <title>Mycena genomes resolve the evolution of fungal bioluminescence.</title>
        <authorList>
            <person name="Tsai I.J."/>
        </authorList>
    </citation>
    <scope>NUCLEOTIDE SEQUENCE</scope>
    <source>
        <strain evidence="13">110903Hualien_Pintung</strain>
    </source>
</reference>
<dbReference type="GO" id="GO:0009251">
    <property type="term" value="P:glucan catabolic process"/>
    <property type="evidence" value="ECO:0007669"/>
    <property type="project" value="TreeGrafter"/>
</dbReference>
<dbReference type="InterPro" id="IPR000254">
    <property type="entry name" value="CBD"/>
</dbReference>
<comment type="similarity">
    <text evidence="3">Belongs to the glycosyl hydrolase 5 (cellulase A) family.</text>
</comment>
<evidence type="ECO:0000256" key="2">
    <source>
        <dbReference type="ARBA" id="ARBA00001255"/>
    </source>
</evidence>
<dbReference type="AlphaFoldDB" id="A0A8H6T372"/>
<dbReference type="InterPro" id="IPR013785">
    <property type="entry name" value="Aldolase_TIM"/>
</dbReference>
<dbReference type="Gene3D" id="3.20.20.80">
    <property type="entry name" value="Glycosidases"/>
    <property type="match status" value="3"/>
</dbReference>
<dbReference type="InterPro" id="IPR017853">
    <property type="entry name" value="GH"/>
</dbReference>
<accession>A0A8H6T372</accession>
<dbReference type="PROSITE" id="PS51164">
    <property type="entry name" value="CBM1_2"/>
    <property type="match status" value="1"/>
</dbReference>
<dbReference type="EMBL" id="JACAZE010000008">
    <property type="protein sequence ID" value="KAF7308605.1"/>
    <property type="molecule type" value="Genomic_DNA"/>
</dbReference>
<dbReference type="PROSITE" id="PS00659">
    <property type="entry name" value="GLYCOSYL_HYDROL_F5"/>
    <property type="match status" value="1"/>
</dbReference>
<comment type="caution">
    <text evidence="13">The sequence shown here is derived from an EMBL/GenBank/DDBJ whole genome shotgun (WGS) entry which is preliminary data.</text>
</comment>
<keyword evidence="6 11" id="KW-0732">Signal</keyword>
<proteinExistence type="inferred from homology"/>
<feature type="chain" id="PRO_5034621570" evidence="11">
    <location>
        <begin position="22"/>
        <end position="884"/>
    </location>
</feature>
<protein>
    <submittedName>
        <fullName evidence="13">CBM1 domain-containing protein</fullName>
    </submittedName>
</protein>
<feature type="compositionally biased region" description="Low complexity" evidence="10">
    <location>
        <begin position="62"/>
        <end position="84"/>
    </location>
</feature>
<dbReference type="PANTHER" id="PTHR34142">
    <property type="entry name" value="ENDO-BETA-1,4-GLUCANASE A"/>
    <property type="match status" value="1"/>
</dbReference>
<evidence type="ECO:0000256" key="11">
    <source>
        <dbReference type="SAM" id="SignalP"/>
    </source>
</evidence>
<sequence length="884" mass="94693">MRLVARFASLAVFVSVAFGQAQEWGQCGGEGYTGPTTCVSGTTCVYSNPYYSQCLPGTVTTSTATTTSTHSTSTGTTTSTAPPTGGSGTSCPNAKKFELFGVNESCAEFGTAIPGTWGVDFTFAAPSSIDYFVGEGFNFFRMPFMMERMVSPTVGMTGPLSQEYLANYTEIVNYATGKGAYVAIDNHNYMLYNGQQILDTSEFETFWTNLASEFKDNDHVIFDIMNEPNEQDAATVFSLMQAGVNGVRAAGATSQLIFVEGTSWTGAWTWDTSGNSQAFQAPGIQDPSDNYVIEMHQYLDSDGSGTSDVCVNSTIGVSRLQAATQWLQANNMKGFLGEIGAGNNPTCVEAVQGAMCEMQQSGVWVGASWWAAGPWWGSTYFTSIEPPSGPAVSTILPQALVPFLLLAVLARYSDYDDCNKHNCDNDLDRPFWKWDQLLEQNQYFGVNQSGAEFGTGKVPGTYGIDFIFPAPSSIDNLCSTFVEKGFNFFRMPFMMERMVSPSTGITGPLVSAYLANYTAAVNYATNKGAYVAIDVMNEPYEQDAATTFALMQAGVNGIRAAGATSQLILVEGTSWTGAWTWTTSGNSVAFASPGIKDPENNWAIEMHQYLDSDGSGTNAACVNSTIGASRLQAATSWLKANGMKGFLGEFGAGNDATCIAAIQADIPKWIRLVRQHDEEAQKPENTLIFVQVSSVEEALVAANEWKVDVIVVQGNESGGHGVNRALPVVNLVPLTLEAVDANGPLILAAGGFANGAHLASMLALGADGAVFGTRFLLSEEALYSDIQKQALVKAKSEASVRSMAWDTARQTLEWPIGVDGRGLRNSIVDGFENGVAVPVLQQSLKDGQREGDPDRMIIWAGTGIGQMRSILPAKVNYGFSGELQ</sequence>
<dbReference type="Pfam" id="PF00150">
    <property type="entry name" value="Cellulase"/>
    <property type="match status" value="2"/>
</dbReference>
<dbReference type="GO" id="GO:0004557">
    <property type="term" value="F:alpha-galactosidase activity"/>
    <property type="evidence" value="ECO:0007669"/>
    <property type="project" value="UniProtKB-EC"/>
</dbReference>
<feature type="region of interest" description="Disordered" evidence="10">
    <location>
        <begin position="62"/>
        <end position="89"/>
    </location>
</feature>
<dbReference type="Proteomes" id="UP000613580">
    <property type="component" value="Unassembled WGS sequence"/>
</dbReference>
<evidence type="ECO:0000259" key="12">
    <source>
        <dbReference type="PROSITE" id="PS51164"/>
    </source>
</evidence>
<dbReference type="SMART" id="SM00236">
    <property type="entry name" value="fCBD"/>
    <property type="match status" value="1"/>
</dbReference>
<dbReference type="InterPro" id="IPR001547">
    <property type="entry name" value="Glyco_hydro_5"/>
</dbReference>
<dbReference type="Gene3D" id="3.20.20.70">
    <property type="entry name" value="Aldolase class I"/>
    <property type="match status" value="1"/>
</dbReference>
<dbReference type="PROSITE" id="PS00562">
    <property type="entry name" value="CBM1_1"/>
    <property type="match status" value="1"/>
</dbReference>
<dbReference type="CDD" id="cd04730">
    <property type="entry name" value="NPD_like"/>
    <property type="match status" value="1"/>
</dbReference>
<evidence type="ECO:0000256" key="3">
    <source>
        <dbReference type="ARBA" id="ARBA00005641"/>
    </source>
</evidence>
<comment type="catalytic activity">
    <reaction evidence="2">
        <text>Hydrolysis of terminal, non-reducing alpha-D-galactose residues in alpha-D-galactosides, including galactose oligosaccharides, galactomannans and galactolipids.</text>
        <dbReference type="EC" id="3.2.1.22"/>
    </reaction>
</comment>
<evidence type="ECO:0000256" key="4">
    <source>
        <dbReference type="ARBA" id="ARBA00022630"/>
    </source>
</evidence>
<evidence type="ECO:0000256" key="5">
    <source>
        <dbReference type="ARBA" id="ARBA00022643"/>
    </source>
</evidence>
<gene>
    <name evidence="13" type="ORF">HMN09_00709800</name>
</gene>
<dbReference type="SUPFAM" id="SSF57180">
    <property type="entry name" value="Cellulose-binding domain"/>
    <property type="match status" value="1"/>
</dbReference>
<evidence type="ECO:0000256" key="6">
    <source>
        <dbReference type="ARBA" id="ARBA00022729"/>
    </source>
</evidence>
<feature type="domain" description="CBM1" evidence="12">
    <location>
        <begin position="19"/>
        <end position="55"/>
    </location>
</feature>
<dbReference type="InterPro" id="IPR018087">
    <property type="entry name" value="Glyco_hydro_5_CS"/>
</dbReference>
<dbReference type="GO" id="GO:0030248">
    <property type="term" value="F:cellulose binding"/>
    <property type="evidence" value="ECO:0007669"/>
    <property type="project" value="InterPro"/>
</dbReference>
<evidence type="ECO:0000313" key="14">
    <source>
        <dbReference type="Proteomes" id="UP000613580"/>
    </source>
</evidence>
<dbReference type="Pfam" id="PF00734">
    <property type="entry name" value="CBM_1"/>
    <property type="match status" value="1"/>
</dbReference>
<dbReference type="GO" id="GO:0008810">
    <property type="term" value="F:cellulase activity"/>
    <property type="evidence" value="ECO:0007669"/>
    <property type="project" value="UniProtKB-EC"/>
</dbReference>
<feature type="signal peptide" evidence="11">
    <location>
        <begin position="1"/>
        <end position="21"/>
    </location>
</feature>
<comment type="catalytic activity">
    <reaction evidence="1">
        <text>Endohydrolysis of (1-&gt;4)-beta-D-glucosidic linkages in cellulose, lichenin and cereal beta-D-glucans.</text>
        <dbReference type="EC" id="3.2.1.4"/>
    </reaction>
</comment>
<keyword evidence="7" id="KW-0378">Hydrolase</keyword>
<evidence type="ECO:0000313" key="13">
    <source>
        <dbReference type="EMBL" id="KAF7308605.1"/>
    </source>
</evidence>
<dbReference type="OrthoDB" id="5823761at2759"/>
<dbReference type="Pfam" id="PF03060">
    <property type="entry name" value="NMO"/>
    <property type="match status" value="1"/>
</dbReference>
<name>A0A8H6T372_MYCCL</name>
<dbReference type="SUPFAM" id="SSF51445">
    <property type="entry name" value="(Trans)glycosidases"/>
    <property type="match status" value="2"/>
</dbReference>
<dbReference type="SUPFAM" id="SSF51412">
    <property type="entry name" value="Inosine monophosphate dehydrogenase (IMPDH)"/>
    <property type="match status" value="1"/>
</dbReference>
<keyword evidence="14" id="KW-1185">Reference proteome</keyword>
<evidence type="ECO:0000256" key="1">
    <source>
        <dbReference type="ARBA" id="ARBA00000966"/>
    </source>
</evidence>
<evidence type="ECO:0000256" key="8">
    <source>
        <dbReference type="ARBA" id="ARBA00023002"/>
    </source>
</evidence>
<evidence type="ECO:0000256" key="7">
    <source>
        <dbReference type="ARBA" id="ARBA00022801"/>
    </source>
</evidence>
<dbReference type="InterPro" id="IPR004136">
    <property type="entry name" value="NMO"/>
</dbReference>
<keyword evidence="4" id="KW-0285">Flavoprotein</keyword>
<keyword evidence="5" id="KW-0288">FMN</keyword>
<dbReference type="GO" id="GO:0005576">
    <property type="term" value="C:extracellular region"/>
    <property type="evidence" value="ECO:0007669"/>
    <property type="project" value="InterPro"/>
</dbReference>
<evidence type="ECO:0000256" key="10">
    <source>
        <dbReference type="SAM" id="MobiDB-lite"/>
    </source>
</evidence>
<dbReference type="PANTHER" id="PTHR34142:SF1">
    <property type="entry name" value="GLYCOSIDE HYDROLASE FAMILY 5 DOMAIN-CONTAINING PROTEIN"/>
    <property type="match status" value="1"/>
</dbReference>